<dbReference type="Gene3D" id="1.10.1200.10">
    <property type="entry name" value="ACP-like"/>
    <property type="match status" value="1"/>
</dbReference>
<dbReference type="InterPro" id="IPR000873">
    <property type="entry name" value="AMP-dep_synth/lig_dom"/>
</dbReference>
<dbReference type="Proteomes" id="UP000663671">
    <property type="component" value="Chromosome 3"/>
</dbReference>
<sequence length="1114" mass="121608">EPHLLWSLAEKQYPCPGRVEHQLEVSSEEKNQYTYSELDRKVSELAFRLHRHGVGRDSLVGVFLGCSADYLIACLAALRAGGAFLVLELAYPPNLLTDVIDDSNPAVVITNQRQAEKIKAGTPLIVLDKQQKEPLPPTNELPQLPTEDDLERLAHPALGARLPDLRTLWLNGEVVTTDLARRAIKALPNSQLLSCYSACETHEIACGDIRHMLHDEALFCPVGPPLYPKQTYILNDDGNPVEHGVSGELFVGGTLLARGYLNRPETTSKAFLQDPFDPAPGAVIHRTGDTAKMLPSGLLEISGRVGSMIKLRGYSVVPGKVENVIIKRLAVSDCVVIAHGEGLERQLVAYVVHDKASSSERQTIDINESGHSPAAHRILSPYLAHYMIPALWVKLDELPTHERHHSEHNFFDLGGHSLSIADLASRLSKDFGFRIPLDRLVDPPTLNGHTKTVRAVRDGHTAALQADLPAVLRVDSILEEDIQPFGAKARSLSEASTVLLTGATGFLGAFLLHNLLETTSAKIVCLVRFNDPCGEDSPGGVARIRRNLLDLGLWRDSIMERVEILPGNLSRKRFGLSPEAFEKLAAHVHVIIHAAATVNLVYPYAALRGANVGGTREILRLACHSGATVQYVSTNGVLPPSLKCWPEDAMLDVSKVPQRLLDSYGQTKWVAEQLVLEAGRRGLPVAIYRAGTISGHSTTGAGNAWDLLSALVVKSIHLGYAPDVEGWRAEMTPVDFVSKAIVHLSNQIHTNRLLFHLGDTDPVDTRSIFENLKDLDYPTQHLGWEEKGGDGAFTVDILRSGMPTVDFLKGIVVLSNNETKPFHAGVQRPKVDINLLEIYTRYWFARGWRPHSPSRKHCLNRIAHPPPKDLLSGRVAVITGASSGIGAAVAAGLAREGAHVALGARRMKVLEAIKSSLPLRYNKAIIRQTDVTDKSQVEALVRAAHDELGPVDVLVVCAGVMYFTMMANTQMEEWDRTVDVNCKGLLHCLGATVPSMLSRGRGQIVAISSDAGRKVFPGLSVYFASKFFVEATLQGLRLETAGKGLRIMSVQPGNTATDLLGMSTDAEAIKQYGELLGAKILDPEDVSNSIIYALRQPEHVAVNEVLIEPRDEPI</sequence>
<dbReference type="VEuPathDB" id="FungiDB:I7I51_06607"/>
<dbReference type="EMBL" id="CP069115">
    <property type="protein sequence ID" value="QSS65758.1"/>
    <property type="molecule type" value="Genomic_DNA"/>
</dbReference>
<feature type="domain" description="Carrier" evidence="5">
    <location>
        <begin position="382"/>
        <end position="457"/>
    </location>
</feature>
<reference evidence="6" key="1">
    <citation type="submission" date="2021-01" db="EMBL/GenBank/DDBJ databases">
        <title>Chromosome-level genome assembly of a human fungal pathogen reveals clustering of transcriptionally co-regulated genes.</title>
        <authorList>
            <person name="Voorhies M."/>
            <person name="Cohen S."/>
            <person name="Shea T.P."/>
            <person name="Petrus S."/>
            <person name="Munoz J.F."/>
            <person name="Poplawski S."/>
            <person name="Goldman W.E."/>
            <person name="Michael T."/>
            <person name="Cuomo C.A."/>
            <person name="Sil A."/>
            <person name="Beyhan S."/>
        </authorList>
    </citation>
    <scope>NUCLEOTIDE SEQUENCE</scope>
    <source>
        <strain evidence="6">WU24</strain>
    </source>
</reference>
<evidence type="ECO:0000256" key="1">
    <source>
        <dbReference type="ARBA" id="ARBA00022450"/>
    </source>
</evidence>
<keyword evidence="1" id="KW-0596">Phosphopantetheine</keyword>
<protein>
    <submittedName>
        <fullName evidence="6">Nonribosomal peptide synthetase</fullName>
    </submittedName>
</protein>
<keyword evidence="2" id="KW-0597">Phosphoprotein</keyword>
<dbReference type="InterPro" id="IPR057326">
    <property type="entry name" value="KR_dom"/>
</dbReference>
<dbReference type="Pfam" id="PF00550">
    <property type="entry name" value="PP-binding"/>
    <property type="match status" value="1"/>
</dbReference>
<evidence type="ECO:0000256" key="2">
    <source>
        <dbReference type="ARBA" id="ARBA00022553"/>
    </source>
</evidence>
<dbReference type="InterPro" id="IPR006162">
    <property type="entry name" value="Ppantetheine_attach_site"/>
</dbReference>
<dbReference type="Gene3D" id="3.40.50.12780">
    <property type="entry name" value="N-terminal domain of ligase-like"/>
    <property type="match status" value="1"/>
</dbReference>
<name>A0A8A1MGM2_AJECA</name>
<dbReference type="PANTHER" id="PTHR44845:SF6">
    <property type="entry name" value="BETA-ALANINE-ACTIVATING ENZYME"/>
    <property type="match status" value="1"/>
</dbReference>
<comment type="similarity">
    <text evidence="4">Belongs to the NRP synthetase family.</text>
</comment>
<dbReference type="Pfam" id="PF07993">
    <property type="entry name" value="NAD_binding_4"/>
    <property type="match status" value="1"/>
</dbReference>
<dbReference type="InterPro" id="IPR010080">
    <property type="entry name" value="Thioester_reductase-like_dom"/>
</dbReference>
<feature type="non-terminal residue" evidence="6">
    <location>
        <position position="1114"/>
    </location>
</feature>
<dbReference type="InterPro" id="IPR013120">
    <property type="entry name" value="FAR_NAD-bd"/>
</dbReference>
<dbReference type="SUPFAM" id="SSF56801">
    <property type="entry name" value="Acetyl-CoA synthetase-like"/>
    <property type="match status" value="1"/>
</dbReference>
<dbReference type="PANTHER" id="PTHR44845">
    <property type="entry name" value="CARRIER DOMAIN-CONTAINING PROTEIN"/>
    <property type="match status" value="1"/>
</dbReference>
<keyword evidence="3" id="KW-0560">Oxidoreductase</keyword>
<dbReference type="GO" id="GO:0016616">
    <property type="term" value="F:oxidoreductase activity, acting on the CH-OH group of donors, NAD or NADP as acceptor"/>
    <property type="evidence" value="ECO:0007669"/>
    <property type="project" value="UniProtKB-ARBA"/>
</dbReference>
<evidence type="ECO:0000256" key="3">
    <source>
        <dbReference type="ARBA" id="ARBA00023002"/>
    </source>
</evidence>
<evidence type="ECO:0000259" key="5">
    <source>
        <dbReference type="PROSITE" id="PS50075"/>
    </source>
</evidence>
<evidence type="ECO:0000256" key="4">
    <source>
        <dbReference type="ARBA" id="ARBA00029454"/>
    </source>
</evidence>
<dbReference type="InterPro" id="IPR009081">
    <property type="entry name" value="PP-bd_ACP"/>
</dbReference>
<dbReference type="NCBIfam" id="TIGR01746">
    <property type="entry name" value="Thioester-redct"/>
    <property type="match status" value="1"/>
</dbReference>
<dbReference type="Gene3D" id="3.40.50.980">
    <property type="match status" value="1"/>
</dbReference>
<dbReference type="PRINTS" id="PR00081">
    <property type="entry name" value="GDHRDH"/>
</dbReference>
<dbReference type="InterPro" id="IPR036291">
    <property type="entry name" value="NAD(P)-bd_dom_sf"/>
</dbReference>
<dbReference type="CDD" id="cd05235">
    <property type="entry name" value="SDR_e1"/>
    <property type="match status" value="1"/>
</dbReference>
<organism evidence="6 7">
    <name type="scientific">Ajellomyces capsulatus</name>
    <name type="common">Darling's disease fungus</name>
    <name type="synonym">Histoplasma capsulatum</name>
    <dbReference type="NCBI Taxonomy" id="5037"/>
    <lineage>
        <taxon>Eukaryota</taxon>
        <taxon>Fungi</taxon>
        <taxon>Dikarya</taxon>
        <taxon>Ascomycota</taxon>
        <taxon>Pezizomycotina</taxon>
        <taxon>Eurotiomycetes</taxon>
        <taxon>Eurotiomycetidae</taxon>
        <taxon>Onygenales</taxon>
        <taxon>Ajellomycetaceae</taxon>
        <taxon>Histoplasma</taxon>
    </lineage>
</organism>
<dbReference type="InterPro" id="IPR036736">
    <property type="entry name" value="ACP-like_sf"/>
</dbReference>
<evidence type="ECO:0000313" key="6">
    <source>
        <dbReference type="EMBL" id="QSS65758.1"/>
    </source>
</evidence>
<evidence type="ECO:0000313" key="7">
    <source>
        <dbReference type="Proteomes" id="UP000663671"/>
    </source>
</evidence>
<proteinExistence type="inferred from homology"/>
<dbReference type="Pfam" id="PF00106">
    <property type="entry name" value="adh_short"/>
    <property type="match status" value="1"/>
</dbReference>
<dbReference type="Gene3D" id="3.30.300.30">
    <property type="match status" value="1"/>
</dbReference>
<dbReference type="FunFam" id="3.40.50.720:FF:000047">
    <property type="entry name" value="NADP-dependent L-serine/L-allo-threonine dehydrogenase"/>
    <property type="match status" value="1"/>
</dbReference>
<dbReference type="Gene3D" id="3.40.50.720">
    <property type="entry name" value="NAD(P)-binding Rossmann-like Domain"/>
    <property type="match status" value="2"/>
</dbReference>
<dbReference type="OrthoDB" id="408177at2759"/>
<dbReference type="PROSITE" id="PS00012">
    <property type="entry name" value="PHOSPHOPANTETHEINE"/>
    <property type="match status" value="1"/>
</dbReference>
<dbReference type="InterPro" id="IPR002347">
    <property type="entry name" value="SDR_fam"/>
</dbReference>
<dbReference type="InterPro" id="IPR045851">
    <property type="entry name" value="AMP-bd_C_sf"/>
</dbReference>
<accession>A0A8A1MGM2</accession>
<dbReference type="InterPro" id="IPR042099">
    <property type="entry name" value="ANL_N_sf"/>
</dbReference>
<dbReference type="Pfam" id="PF00501">
    <property type="entry name" value="AMP-binding"/>
    <property type="match status" value="2"/>
</dbReference>
<dbReference type="PROSITE" id="PS50075">
    <property type="entry name" value="CARRIER"/>
    <property type="match status" value="1"/>
</dbReference>
<gene>
    <name evidence="6" type="ORF">I7I51_06607</name>
</gene>
<dbReference type="SUPFAM" id="SSF51735">
    <property type="entry name" value="NAD(P)-binding Rossmann-fold domains"/>
    <property type="match status" value="2"/>
</dbReference>
<dbReference type="AlphaFoldDB" id="A0A8A1MGM2"/>
<dbReference type="SMART" id="SM00822">
    <property type="entry name" value="PKS_KR"/>
    <property type="match status" value="1"/>
</dbReference>
<dbReference type="SUPFAM" id="SSF47336">
    <property type="entry name" value="ACP-like"/>
    <property type="match status" value="1"/>
</dbReference>